<dbReference type="InterPro" id="IPR050231">
    <property type="entry name" value="Iron_ascorbate_oxido_reductase"/>
</dbReference>
<feature type="domain" description="Fe2OG dioxygenase" evidence="3">
    <location>
        <begin position="84"/>
        <end position="199"/>
    </location>
</feature>
<reference evidence="4 5" key="1">
    <citation type="submission" date="2024-02" db="EMBL/GenBank/DDBJ databases">
        <title>De novo assembly and annotation of 12 fungi associated with fruit tree decline syndrome in Ontario, Canada.</title>
        <authorList>
            <person name="Sulman M."/>
            <person name="Ellouze W."/>
            <person name="Ilyukhin E."/>
        </authorList>
    </citation>
    <scope>NUCLEOTIDE SEQUENCE [LARGE SCALE GENOMIC DNA]</scope>
    <source>
        <strain evidence="4 5">M42-189</strain>
    </source>
</reference>
<gene>
    <name evidence="4" type="ORF">SLS60_002314</name>
</gene>
<accession>A0ABR3S1R8</accession>
<evidence type="ECO:0000313" key="5">
    <source>
        <dbReference type="Proteomes" id="UP001521785"/>
    </source>
</evidence>
<comment type="caution">
    <text evidence="4">The sequence shown here is derived from an EMBL/GenBank/DDBJ whole genome shotgun (WGS) entry which is preliminary data.</text>
</comment>
<dbReference type="PROSITE" id="PS51471">
    <property type="entry name" value="FE2OG_OXY"/>
    <property type="match status" value="1"/>
</dbReference>
<dbReference type="Gene3D" id="2.60.120.330">
    <property type="entry name" value="B-lactam Antibiotic, Isopenicillin N Synthase, Chain"/>
    <property type="match status" value="1"/>
</dbReference>
<proteinExistence type="inferred from homology"/>
<keyword evidence="2" id="KW-0479">Metal-binding</keyword>
<keyword evidence="2" id="KW-0560">Oxidoreductase</keyword>
<protein>
    <recommendedName>
        <fullName evidence="3">Fe2OG dioxygenase domain-containing protein</fullName>
    </recommendedName>
</protein>
<dbReference type="Proteomes" id="UP001521785">
    <property type="component" value="Unassembled WGS sequence"/>
</dbReference>
<evidence type="ECO:0000313" key="4">
    <source>
        <dbReference type="EMBL" id="KAL1610644.1"/>
    </source>
</evidence>
<dbReference type="InterPro" id="IPR005123">
    <property type="entry name" value="Oxoglu/Fe-dep_dioxygenase_dom"/>
</dbReference>
<dbReference type="InterPro" id="IPR044861">
    <property type="entry name" value="IPNS-like_FE2OG_OXY"/>
</dbReference>
<sequence>MSAYEGQESADLEILNIPQSEFFGTPDENGKGLPEWLTPDDQIEFKQTLECGNTIARSVLSVLEQQLQLPLYSLTNLHNLTDASGDFVRVIRYGGVPAFTVDQPEGFTPHRDATSITLLFNWIGGLQIPHADAKVDGYVVQDEDWRWVKPEPGYAIVNLGDAMAIFTNNLLRSQIHRVVKAPGEQRQHDRFSIVLSTRPENTSVMKAFESPIIPRSESSKEPITSLEWGYQVVSRIQKRAVKRGASDLHNVVNRGEGEKSNGGISSQ</sequence>
<evidence type="ECO:0000256" key="1">
    <source>
        <dbReference type="ARBA" id="ARBA00008056"/>
    </source>
</evidence>
<dbReference type="Pfam" id="PF03171">
    <property type="entry name" value="2OG-FeII_Oxy"/>
    <property type="match status" value="1"/>
</dbReference>
<organism evidence="4 5">
    <name type="scientific">Paraconiothyrium brasiliense</name>
    <dbReference type="NCBI Taxonomy" id="300254"/>
    <lineage>
        <taxon>Eukaryota</taxon>
        <taxon>Fungi</taxon>
        <taxon>Dikarya</taxon>
        <taxon>Ascomycota</taxon>
        <taxon>Pezizomycotina</taxon>
        <taxon>Dothideomycetes</taxon>
        <taxon>Pleosporomycetidae</taxon>
        <taxon>Pleosporales</taxon>
        <taxon>Massarineae</taxon>
        <taxon>Didymosphaeriaceae</taxon>
        <taxon>Paraconiothyrium</taxon>
    </lineage>
</organism>
<evidence type="ECO:0000259" key="3">
    <source>
        <dbReference type="PROSITE" id="PS51471"/>
    </source>
</evidence>
<keyword evidence="2" id="KW-0408">Iron</keyword>
<dbReference type="InterPro" id="IPR027443">
    <property type="entry name" value="IPNS-like_sf"/>
</dbReference>
<dbReference type="EMBL" id="JAKJXO020000002">
    <property type="protein sequence ID" value="KAL1610644.1"/>
    <property type="molecule type" value="Genomic_DNA"/>
</dbReference>
<keyword evidence="5" id="KW-1185">Reference proteome</keyword>
<name>A0ABR3S1R8_9PLEO</name>
<comment type="similarity">
    <text evidence="1 2">Belongs to the iron/ascorbate-dependent oxidoreductase family.</text>
</comment>
<dbReference type="PANTHER" id="PTHR47990">
    <property type="entry name" value="2-OXOGLUTARATE (2OG) AND FE(II)-DEPENDENT OXYGENASE SUPERFAMILY PROTEIN-RELATED"/>
    <property type="match status" value="1"/>
</dbReference>
<dbReference type="SUPFAM" id="SSF51197">
    <property type="entry name" value="Clavaminate synthase-like"/>
    <property type="match status" value="1"/>
</dbReference>
<evidence type="ECO:0000256" key="2">
    <source>
        <dbReference type="RuleBase" id="RU003682"/>
    </source>
</evidence>